<reference evidence="9 10" key="1">
    <citation type="journal article" date="2014" name="BMC Genomics">
        <title>Genome and secretome analysis of the hemibiotrophic fungal pathogen, Moniliophthora roreri, which causes frosty pod rot disease of cacao: mechanisms of the biotrophic and necrotrophic phases.</title>
        <authorList>
            <person name="Meinhardt L.W."/>
            <person name="Costa G.G.L."/>
            <person name="Thomazella D.P.T."/>
            <person name="Teixeira P.J.P.L."/>
            <person name="Carazzolle M.F."/>
            <person name="Schuster S.C."/>
            <person name="Carlson J.E."/>
            <person name="Guiltinan M.J."/>
            <person name="Mieczkowski P."/>
            <person name="Farmer A."/>
            <person name="Ramaraj T."/>
            <person name="Crozier J."/>
            <person name="Davis R.E."/>
            <person name="Shao J."/>
            <person name="Melnick R.L."/>
            <person name="Pereira G.A.G."/>
            <person name="Bailey B.A."/>
        </authorList>
    </citation>
    <scope>NUCLEOTIDE SEQUENCE [LARGE SCALE GENOMIC DNA]</scope>
    <source>
        <strain evidence="9 10">MCA 2997</strain>
    </source>
</reference>
<keyword evidence="6" id="KW-0539">Nucleus</keyword>
<protein>
    <submittedName>
        <fullName evidence="9">Ribonuclease h</fullName>
    </submittedName>
</protein>
<accession>V2XUC8</accession>
<evidence type="ECO:0000256" key="5">
    <source>
        <dbReference type="ARBA" id="ARBA00022839"/>
    </source>
</evidence>
<dbReference type="FunFam" id="3.30.420.10:FF:000031">
    <property type="entry name" value="RNA exonuclease 1"/>
    <property type="match status" value="1"/>
</dbReference>
<dbReference type="EMBL" id="AWSO01000055">
    <property type="protein sequence ID" value="ESK96115.1"/>
    <property type="molecule type" value="Genomic_DNA"/>
</dbReference>
<dbReference type="InterPro" id="IPR034922">
    <property type="entry name" value="REX1-like_exo"/>
</dbReference>
<evidence type="ECO:0000256" key="1">
    <source>
        <dbReference type="ARBA" id="ARBA00004123"/>
    </source>
</evidence>
<dbReference type="OrthoDB" id="206335at2759"/>
<evidence type="ECO:0000313" key="9">
    <source>
        <dbReference type="EMBL" id="ESK96115.1"/>
    </source>
</evidence>
<dbReference type="InterPro" id="IPR047021">
    <property type="entry name" value="REXO1/3/4-like"/>
</dbReference>
<dbReference type="STRING" id="1381753.V2XUC8"/>
<feature type="domain" description="Exonuclease" evidence="8">
    <location>
        <begin position="270"/>
        <end position="447"/>
    </location>
</feature>
<dbReference type="InterPro" id="IPR012337">
    <property type="entry name" value="RNaseH-like_sf"/>
</dbReference>
<feature type="region of interest" description="Disordered" evidence="7">
    <location>
        <begin position="1"/>
        <end position="52"/>
    </location>
</feature>
<evidence type="ECO:0000256" key="2">
    <source>
        <dbReference type="ARBA" id="ARBA00006357"/>
    </source>
</evidence>
<evidence type="ECO:0000256" key="4">
    <source>
        <dbReference type="ARBA" id="ARBA00022801"/>
    </source>
</evidence>
<dbReference type="InterPro" id="IPR036397">
    <property type="entry name" value="RNaseH_sf"/>
</dbReference>
<keyword evidence="5" id="KW-0269">Exonuclease</keyword>
<dbReference type="PANTHER" id="PTHR12801">
    <property type="entry name" value="RNA EXONUCLEASE REXO1 / RECO3 FAMILY MEMBER-RELATED"/>
    <property type="match status" value="1"/>
</dbReference>
<dbReference type="PANTHER" id="PTHR12801:SF115">
    <property type="entry name" value="FI18136P1-RELATED"/>
    <property type="match status" value="1"/>
</dbReference>
<gene>
    <name evidence="9" type="ORF">Moror_7460</name>
</gene>
<dbReference type="GO" id="GO:0010629">
    <property type="term" value="P:negative regulation of gene expression"/>
    <property type="evidence" value="ECO:0007669"/>
    <property type="project" value="UniProtKB-ARBA"/>
</dbReference>
<dbReference type="InterPro" id="IPR013520">
    <property type="entry name" value="Ribonucl_H"/>
</dbReference>
<evidence type="ECO:0000313" key="10">
    <source>
        <dbReference type="Proteomes" id="UP000017559"/>
    </source>
</evidence>
<evidence type="ECO:0000259" key="8">
    <source>
        <dbReference type="SMART" id="SM00479"/>
    </source>
</evidence>
<proteinExistence type="inferred from homology"/>
<comment type="caution">
    <text evidence="9">The sequence shown here is derived from an EMBL/GenBank/DDBJ whole genome shotgun (WGS) entry which is preliminary data.</text>
</comment>
<dbReference type="CDD" id="cd06145">
    <property type="entry name" value="REX1_like"/>
    <property type="match status" value="1"/>
</dbReference>
<sequence>MKRHVSSPAAAEMPTKKAKVVETVTEEQSRLESSVGNEGEWTKVEKRKQKKMKKAEVKMDTAQPRFMYSNSEITKRTYAVGIEEVRDLALHIIADAPPPNWLKVENADKIPKVVAILIPGLTPEILSLPPLPTSSMSNPNVPISIPLPPRTEPNKTQPGVPFINSTFSHACPTRAPGDHMRMHSVLSTFFNGPISSTEKKRRAAEREMSEIFMNKDPSQYLLTLDQMIENDYPVPSYMADVFQKSPGWVETPEQPKVSLLTPNEGKPKRKIYSIDCEMCLTEDGKELARVCMIDFDTGIVVYDRLVKPAKPVIDYLTRWSGITKEALATATTTFSEAQAHVLRILSPPAPNPFTTGKSLPPPPTPILLGHSLESDLKALKICHPFCIDTALIYHHPRGRPLKPGLAWLTKKWCSREIQTRGEGGHDPEEDARACLELLQKKITEGPAFGEFKTDYESIFERMSRSTRRAGGGIGSIKSAVVDHGNPNMMHGSKATTSIGCSSDEEVLKNVLDVLPSHHFAFGRFMALAQLQGWITPKANQDAPPPEPVSPPTPEDIAAAAATLNMQLKTLHAALPPRTALIIFTGHSDPRRMSTLNQRKNAFETAIRNGTATQSLQPGEQWSTSDSRALEEAVELAKRGLLFLGVKS</sequence>
<evidence type="ECO:0000256" key="3">
    <source>
        <dbReference type="ARBA" id="ARBA00022722"/>
    </source>
</evidence>
<dbReference type="SMART" id="SM00479">
    <property type="entry name" value="EXOIII"/>
    <property type="match status" value="1"/>
</dbReference>
<name>V2XUC8_MONRO</name>
<dbReference type="SUPFAM" id="SSF53098">
    <property type="entry name" value="Ribonuclease H-like"/>
    <property type="match status" value="1"/>
</dbReference>
<dbReference type="GO" id="GO:0003676">
    <property type="term" value="F:nucleic acid binding"/>
    <property type="evidence" value="ECO:0007669"/>
    <property type="project" value="InterPro"/>
</dbReference>
<dbReference type="HOGENOM" id="CLU_008679_1_0_1"/>
<dbReference type="GO" id="GO:0005634">
    <property type="term" value="C:nucleus"/>
    <property type="evidence" value="ECO:0007669"/>
    <property type="project" value="UniProtKB-SubCell"/>
</dbReference>
<keyword evidence="3" id="KW-0540">Nuclease</keyword>
<dbReference type="GO" id="GO:0004527">
    <property type="term" value="F:exonuclease activity"/>
    <property type="evidence" value="ECO:0007669"/>
    <property type="project" value="UniProtKB-KW"/>
</dbReference>
<dbReference type="Proteomes" id="UP000017559">
    <property type="component" value="Unassembled WGS sequence"/>
</dbReference>
<dbReference type="Gene3D" id="3.30.420.10">
    <property type="entry name" value="Ribonuclease H-like superfamily/Ribonuclease H"/>
    <property type="match status" value="1"/>
</dbReference>
<keyword evidence="10" id="KW-1185">Reference proteome</keyword>
<comment type="similarity">
    <text evidence="2">Belongs to the REXO1/REXO3 family.</text>
</comment>
<organism evidence="9 10">
    <name type="scientific">Moniliophthora roreri (strain MCA 2997)</name>
    <name type="common">Cocoa frosty pod rot fungus</name>
    <name type="synonym">Crinipellis roreri</name>
    <dbReference type="NCBI Taxonomy" id="1381753"/>
    <lineage>
        <taxon>Eukaryota</taxon>
        <taxon>Fungi</taxon>
        <taxon>Dikarya</taxon>
        <taxon>Basidiomycota</taxon>
        <taxon>Agaricomycotina</taxon>
        <taxon>Agaricomycetes</taxon>
        <taxon>Agaricomycetidae</taxon>
        <taxon>Agaricales</taxon>
        <taxon>Marasmiineae</taxon>
        <taxon>Marasmiaceae</taxon>
        <taxon>Moniliophthora</taxon>
    </lineage>
</organism>
<comment type="subcellular location">
    <subcellularLocation>
        <location evidence="1">Nucleus</location>
    </subcellularLocation>
</comment>
<keyword evidence="4" id="KW-0378">Hydrolase</keyword>
<dbReference type="AlphaFoldDB" id="V2XUC8"/>
<evidence type="ECO:0000256" key="6">
    <source>
        <dbReference type="ARBA" id="ARBA00023242"/>
    </source>
</evidence>
<dbReference type="KEGG" id="mrr:Moror_7460"/>
<evidence type="ECO:0000256" key="7">
    <source>
        <dbReference type="SAM" id="MobiDB-lite"/>
    </source>
</evidence>